<dbReference type="eggNOG" id="KOG2362">
    <property type="taxonomic scope" value="Eukaryota"/>
</dbReference>
<dbReference type="GO" id="GO:0030151">
    <property type="term" value="F:molybdenum ion binding"/>
    <property type="evidence" value="ECO:0007669"/>
    <property type="project" value="InterPro"/>
</dbReference>
<keyword evidence="1" id="KW-0812">Transmembrane</keyword>
<evidence type="ECO:0000259" key="2">
    <source>
        <dbReference type="PROSITE" id="PS51340"/>
    </source>
</evidence>
<dbReference type="Pfam" id="PF03473">
    <property type="entry name" value="MOSC"/>
    <property type="match status" value="1"/>
</dbReference>
<dbReference type="OrthoDB" id="17255at2759"/>
<feature type="domain" description="MOSC" evidence="2">
    <location>
        <begin position="243"/>
        <end position="413"/>
    </location>
</feature>
<dbReference type="InterPro" id="IPR005303">
    <property type="entry name" value="MOCOS_middle"/>
</dbReference>
<dbReference type="STRING" id="344612.A1CSK8"/>
<feature type="transmembrane region" description="Helical" evidence="1">
    <location>
        <begin position="231"/>
        <end position="251"/>
    </location>
</feature>
<feature type="transmembrane region" description="Helical" evidence="1">
    <location>
        <begin position="204"/>
        <end position="225"/>
    </location>
</feature>
<dbReference type="VEuPathDB" id="FungiDB:ACLA_079790"/>
<proteinExistence type="predicted"/>
<organism evidence="3 4">
    <name type="scientific">Aspergillus clavatus (strain ATCC 1007 / CBS 513.65 / DSM 816 / NCTC 3887 / NRRL 1 / QM 1276 / 107)</name>
    <dbReference type="NCBI Taxonomy" id="344612"/>
    <lineage>
        <taxon>Eukaryota</taxon>
        <taxon>Fungi</taxon>
        <taxon>Dikarya</taxon>
        <taxon>Ascomycota</taxon>
        <taxon>Pezizomycotina</taxon>
        <taxon>Eurotiomycetes</taxon>
        <taxon>Eurotiomycetidae</taxon>
        <taxon>Eurotiales</taxon>
        <taxon>Aspergillaceae</taxon>
        <taxon>Aspergillus</taxon>
        <taxon>Aspergillus subgen. Fumigati</taxon>
    </lineage>
</organism>
<dbReference type="PANTHER" id="PTHR14237">
    <property type="entry name" value="MOLYBDOPTERIN COFACTOR SULFURASE MOSC"/>
    <property type="match status" value="1"/>
</dbReference>
<dbReference type="SUPFAM" id="SSF50800">
    <property type="entry name" value="PK beta-barrel domain-like"/>
    <property type="match status" value="1"/>
</dbReference>
<dbReference type="GeneID" id="4700038"/>
<keyword evidence="1" id="KW-1133">Transmembrane helix</keyword>
<gene>
    <name evidence="3" type="ORF">ACLA_079790</name>
</gene>
<dbReference type="AlphaFoldDB" id="A1CSK8"/>
<evidence type="ECO:0000256" key="1">
    <source>
        <dbReference type="SAM" id="Phobius"/>
    </source>
</evidence>
<dbReference type="KEGG" id="act:ACLA_079790"/>
<dbReference type="InterPro" id="IPR005302">
    <property type="entry name" value="MoCF_Sase_C"/>
</dbReference>
<dbReference type="Pfam" id="PF03476">
    <property type="entry name" value="MOSC_N"/>
    <property type="match status" value="1"/>
</dbReference>
<sequence length="425" mass="46306">MQISQVRQNHPSTLPSLKSITNKQHHPQLYVYPIKSLRGIPLSKASLTRTGFHHDRRFMLLKATQGEADDTPTLKNMHVPHFPEMALFTTEFIYPDGDDAPDRILVTYHPPDPTSEKHSLEIPLHPSTHGLRALNIDMHRSPTQAYDMGTAYNDWFSARFGYDVVLAYLGGHARPVLGTFAPGKHRAHRAEKLASGRASLEGVLSTRALVVLAAVTLLLNFAAGLGPGAKVHWASSLAATAVAGVVSYALVWRLRRVDEEGEGDGDGDEETITFADAAPYLLTSQTSLDNVSARLAGDARADMTKFRPNIVVSGAAGAFEEDFWAVLTVGDAEAKVKAKLLLTANCVRCQSVNVDYATGKMGTGEAGTVLKKLMNDRRVDTGAKYSPVFGRYVFLDPGSENSVVRVGDAVEVVRRMKERAVFGEI</sequence>
<keyword evidence="1" id="KW-0472">Membrane</keyword>
<dbReference type="OMA" id="PHFPEMA"/>
<dbReference type="HOGENOM" id="CLU_028286_3_0_1"/>
<dbReference type="Proteomes" id="UP000006701">
    <property type="component" value="Unassembled WGS sequence"/>
</dbReference>
<dbReference type="GO" id="GO:0030170">
    <property type="term" value="F:pyridoxal phosphate binding"/>
    <property type="evidence" value="ECO:0007669"/>
    <property type="project" value="InterPro"/>
</dbReference>
<dbReference type="RefSeq" id="XP_001267721.1">
    <property type="nucleotide sequence ID" value="XM_001267720.1"/>
</dbReference>
<dbReference type="InterPro" id="IPR011037">
    <property type="entry name" value="Pyrv_Knase-like_insert_dom_sf"/>
</dbReference>
<dbReference type="GO" id="GO:0003824">
    <property type="term" value="F:catalytic activity"/>
    <property type="evidence" value="ECO:0007669"/>
    <property type="project" value="InterPro"/>
</dbReference>
<accession>A1CSK8</accession>
<dbReference type="SUPFAM" id="SSF141673">
    <property type="entry name" value="MOSC N-terminal domain-like"/>
    <property type="match status" value="1"/>
</dbReference>
<name>A1CSK8_ASPCL</name>
<keyword evidence="4" id="KW-1185">Reference proteome</keyword>
<evidence type="ECO:0000313" key="3">
    <source>
        <dbReference type="EMBL" id="EAW06295.1"/>
    </source>
</evidence>
<protein>
    <submittedName>
        <fullName evidence="3">MOSC domain protein</fullName>
    </submittedName>
</protein>
<evidence type="ECO:0000313" key="4">
    <source>
        <dbReference type="Proteomes" id="UP000006701"/>
    </source>
</evidence>
<dbReference type="PROSITE" id="PS51340">
    <property type="entry name" value="MOSC"/>
    <property type="match status" value="1"/>
</dbReference>
<dbReference type="PANTHER" id="PTHR14237:SF34">
    <property type="entry name" value="MOSC DOMAIN PROTEIN (AFU_ORTHOLOGUE AFUA_2G07820)"/>
    <property type="match status" value="1"/>
</dbReference>
<reference evidence="3 4" key="1">
    <citation type="journal article" date="2008" name="PLoS Genet.">
        <title>Genomic islands in the pathogenic filamentous fungus Aspergillus fumigatus.</title>
        <authorList>
            <person name="Fedorova N.D."/>
            <person name="Khaldi N."/>
            <person name="Joardar V.S."/>
            <person name="Maiti R."/>
            <person name="Amedeo P."/>
            <person name="Anderson M.J."/>
            <person name="Crabtree J."/>
            <person name="Silva J.C."/>
            <person name="Badger J.H."/>
            <person name="Albarraq A."/>
            <person name="Angiuoli S."/>
            <person name="Bussey H."/>
            <person name="Bowyer P."/>
            <person name="Cotty P.J."/>
            <person name="Dyer P.S."/>
            <person name="Egan A."/>
            <person name="Galens K."/>
            <person name="Fraser-Liggett C.M."/>
            <person name="Haas B.J."/>
            <person name="Inman J.M."/>
            <person name="Kent R."/>
            <person name="Lemieux S."/>
            <person name="Malavazi I."/>
            <person name="Orvis J."/>
            <person name="Roemer T."/>
            <person name="Ronning C.M."/>
            <person name="Sundaram J.P."/>
            <person name="Sutton G."/>
            <person name="Turner G."/>
            <person name="Venter J.C."/>
            <person name="White O.R."/>
            <person name="Whitty B.R."/>
            <person name="Youngman P."/>
            <person name="Wolfe K.H."/>
            <person name="Goldman G.H."/>
            <person name="Wortman J.R."/>
            <person name="Jiang B."/>
            <person name="Denning D.W."/>
            <person name="Nierman W.C."/>
        </authorList>
    </citation>
    <scope>NUCLEOTIDE SEQUENCE [LARGE SCALE GENOMIC DNA]</scope>
    <source>
        <strain evidence="4">ATCC 1007 / CBS 513.65 / DSM 816 / NCTC 3887 / NRRL 1</strain>
    </source>
</reference>
<dbReference type="EMBL" id="DS027060">
    <property type="protein sequence ID" value="EAW06295.1"/>
    <property type="molecule type" value="Genomic_DNA"/>
</dbReference>